<dbReference type="OrthoDB" id="6620533at2759"/>
<protein>
    <submittedName>
        <fullName evidence="1">Uncharacterized protein</fullName>
    </submittedName>
</protein>
<dbReference type="PANTHER" id="PTHR36688">
    <property type="entry name" value="ENDO/EXONUCLEASE/PHOSPHATASE DOMAIN-CONTAINING PROTEIN"/>
    <property type="match status" value="1"/>
</dbReference>
<reference evidence="1" key="1">
    <citation type="submission" date="2018-04" db="EMBL/GenBank/DDBJ databases">
        <title>Transcriptome assembly of Sipha flava.</title>
        <authorList>
            <person name="Scully E.D."/>
            <person name="Geib S.M."/>
            <person name="Palmer N.A."/>
            <person name="Koch K."/>
            <person name="Bradshaw J."/>
            <person name="Heng-Moss T."/>
            <person name="Sarath G."/>
        </authorList>
    </citation>
    <scope>NUCLEOTIDE SEQUENCE</scope>
</reference>
<dbReference type="PANTHER" id="PTHR36688:SF1">
    <property type="entry name" value="ENDONUCLEASE_EXONUCLEASE_PHOSPHATASE DOMAIN-CONTAINING PROTEIN"/>
    <property type="match status" value="1"/>
</dbReference>
<organism evidence="1">
    <name type="scientific">Sipha flava</name>
    <name type="common">yellow sugarcane aphid</name>
    <dbReference type="NCBI Taxonomy" id="143950"/>
    <lineage>
        <taxon>Eukaryota</taxon>
        <taxon>Metazoa</taxon>
        <taxon>Ecdysozoa</taxon>
        <taxon>Arthropoda</taxon>
        <taxon>Hexapoda</taxon>
        <taxon>Insecta</taxon>
        <taxon>Pterygota</taxon>
        <taxon>Neoptera</taxon>
        <taxon>Paraneoptera</taxon>
        <taxon>Hemiptera</taxon>
        <taxon>Sternorrhyncha</taxon>
        <taxon>Aphidomorpha</taxon>
        <taxon>Aphidoidea</taxon>
        <taxon>Aphididae</taxon>
        <taxon>Sipha</taxon>
    </lineage>
</organism>
<sequence length="118" mass="13521">MDLTHSSRESWSLLRRLGAAQPSWRESMVSPNSISNILFKTSNIKPEKLENLKIKYDFKEVINSCVEESESMEDFRMEDVENAIKLVKSGKAVGVDGILPEFLKYLGLKSKTWLTSFF</sequence>
<name>A0A2S2PY25_9HEMI</name>
<dbReference type="AlphaFoldDB" id="A0A2S2PY25"/>
<dbReference type="InterPro" id="IPR052560">
    <property type="entry name" value="RdDP_mobile_element"/>
</dbReference>
<proteinExistence type="predicted"/>
<dbReference type="EMBL" id="GGMS01001225">
    <property type="protein sequence ID" value="MBY70428.1"/>
    <property type="molecule type" value="Transcribed_RNA"/>
</dbReference>
<gene>
    <name evidence="1" type="ORF">g.184621</name>
</gene>
<evidence type="ECO:0000313" key="1">
    <source>
        <dbReference type="EMBL" id="MBY70428.1"/>
    </source>
</evidence>
<accession>A0A2S2PY25</accession>